<evidence type="ECO:0000256" key="1">
    <source>
        <dbReference type="ARBA" id="ARBA00001970"/>
    </source>
</evidence>
<evidence type="ECO:0000313" key="10">
    <source>
        <dbReference type="Proteomes" id="UP000664521"/>
    </source>
</evidence>
<dbReference type="OrthoDB" id="407298at2759"/>
<evidence type="ECO:0000256" key="7">
    <source>
        <dbReference type="ARBA" id="ARBA00025795"/>
    </source>
</evidence>
<dbReference type="GO" id="GO:0046872">
    <property type="term" value="F:metal ion binding"/>
    <property type="evidence" value="ECO:0007669"/>
    <property type="project" value="UniProtKB-KW"/>
</dbReference>
<dbReference type="PANTHER" id="PTHR33577:SF1">
    <property type="entry name" value="HEME HALOPEROXIDASE FAMILY PROFILE DOMAIN-CONTAINING PROTEIN"/>
    <property type="match status" value="1"/>
</dbReference>
<evidence type="ECO:0000256" key="6">
    <source>
        <dbReference type="ARBA" id="ARBA00023004"/>
    </source>
</evidence>
<dbReference type="Pfam" id="PF01328">
    <property type="entry name" value="Peroxidase_2"/>
    <property type="match status" value="1"/>
</dbReference>
<evidence type="ECO:0000256" key="2">
    <source>
        <dbReference type="ARBA" id="ARBA00022559"/>
    </source>
</evidence>
<keyword evidence="2" id="KW-0575">Peroxidase</keyword>
<dbReference type="PROSITE" id="PS51405">
    <property type="entry name" value="HEME_HALOPEROXIDASE"/>
    <property type="match status" value="1"/>
</dbReference>
<dbReference type="SUPFAM" id="SSF47571">
    <property type="entry name" value="Cloroperoxidase"/>
    <property type="match status" value="1"/>
</dbReference>
<keyword evidence="6" id="KW-0408">Iron</keyword>
<dbReference type="AlphaFoldDB" id="A0A8H3F8V8"/>
<dbReference type="EMBL" id="CAJPDS010000026">
    <property type="protein sequence ID" value="CAF9920832.1"/>
    <property type="molecule type" value="Genomic_DNA"/>
</dbReference>
<evidence type="ECO:0000259" key="8">
    <source>
        <dbReference type="PROSITE" id="PS51405"/>
    </source>
</evidence>
<keyword evidence="10" id="KW-1185">Reference proteome</keyword>
<comment type="cofactor">
    <cofactor evidence="1">
        <name>heme b</name>
        <dbReference type="ChEBI" id="CHEBI:60344"/>
    </cofactor>
</comment>
<proteinExistence type="inferred from homology"/>
<evidence type="ECO:0000256" key="3">
    <source>
        <dbReference type="ARBA" id="ARBA00022617"/>
    </source>
</evidence>
<feature type="domain" description="Heme haloperoxidase family profile" evidence="8">
    <location>
        <begin position="1"/>
        <end position="192"/>
    </location>
</feature>
<dbReference type="PANTHER" id="PTHR33577">
    <property type="entry name" value="STERIGMATOCYSTIN BIOSYNTHESIS PEROXIDASE STCC-RELATED"/>
    <property type="match status" value="1"/>
</dbReference>
<gene>
    <name evidence="9" type="ORF">HETSPECPRED_004374</name>
</gene>
<evidence type="ECO:0000256" key="4">
    <source>
        <dbReference type="ARBA" id="ARBA00022723"/>
    </source>
</evidence>
<keyword evidence="5" id="KW-0560">Oxidoreductase</keyword>
<evidence type="ECO:0000313" key="9">
    <source>
        <dbReference type="EMBL" id="CAF9920832.1"/>
    </source>
</evidence>
<accession>A0A8H3F8V8</accession>
<evidence type="ECO:0000256" key="5">
    <source>
        <dbReference type="ARBA" id="ARBA00023002"/>
    </source>
</evidence>
<dbReference type="Gene3D" id="1.10.489.10">
    <property type="entry name" value="Chloroperoxidase-like"/>
    <property type="match status" value="2"/>
</dbReference>
<reference evidence="9" key="1">
    <citation type="submission" date="2021-03" db="EMBL/GenBank/DDBJ databases">
        <authorList>
            <person name="Tagirdzhanova G."/>
        </authorList>
    </citation>
    <scope>NUCLEOTIDE SEQUENCE</scope>
</reference>
<dbReference type="InterPro" id="IPR000028">
    <property type="entry name" value="Chloroperoxidase"/>
</dbReference>
<comment type="similarity">
    <text evidence="7">Belongs to the chloroperoxidase family.</text>
</comment>
<dbReference type="Proteomes" id="UP000664521">
    <property type="component" value="Unassembled WGS sequence"/>
</dbReference>
<keyword evidence="4" id="KW-0479">Metal-binding</keyword>
<dbReference type="InterPro" id="IPR036851">
    <property type="entry name" value="Chloroperoxidase-like_sf"/>
</dbReference>
<dbReference type="GO" id="GO:0004601">
    <property type="term" value="F:peroxidase activity"/>
    <property type="evidence" value="ECO:0007669"/>
    <property type="project" value="UniProtKB-KW"/>
</dbReference>
<keyword evidence="3" id="KW-0349">Heme</keyword>
<comment type="caution">
    <text evidence="9">The sequence shown here is derived from an EMBL/GenBank/DDBJ whole genome shotgun (WGS) entry which is preliminary data.</text>
</comment>
<sequence>MNAVANHGYVARNGYTNTQEAITAIMKVYGVGPTIADGLATIAAVQAGDGFHFSIGGPAPATLPVLGGLLGLYDLPGRATVNPNYDVNLLGNAAVNRYHQSVSQNPYYFRGFFGFTIPPGTHAFIYRMFSNKSVEYPEGFLDRNTLKSFYGITGEGDSLKYTPGTERIPNNWYTHAIDDPYSAPFFFSDFKNLIQQHPELSAFGGNTGTVNSFTGIDITNLTGGLYNAETLLQGNNLGCFLFQSLAVAAPDTIRGAGVIADIAGAVAKINNAVGQILDGLGCPEPSRYDYDDSQLAKYPGYTKLR</sequence>
<protein>
    <recommendedName>
        <fullName evidence="8">Heme haloperoxidase family profile domain-containing protein</fullName>
    </recommendedName>
</protein>
<name>A0A8H3F8V8_9LECA</name>
<organism evidence="9 10">
    <name type="scientific">Heterodermia speciosa</name>
    <dbReference type="NCBI Taxonomy" id="116794"/>
    <lineage>
        <taxon>Eukaryota</taxon>
        <taxon>Fungi</taxon>
        <taxon>Dikarya</taxon>
        <taxon>Ascomycota</taxon>
        <taxon>Pezizomycotina</taxon>
        <taxon>Lecanoromycetes</taxon>
        <taxon>OSLEUM clade</taxon>
        <taxon>Lecanoromycetidae</taxon>
        <taxon>Caliciales</taxon>
        <taxon>Physciaceae</taxon>
        <taxon>Heterodermia</taxon>
    </lineage>
</organism>